<feature type="repeat" description="TPR" evidence="3">
    <location>
        <begin position="198"/>
        <end position="231"/>
    </location>
</feature>
<comment type="caution">
    <text evidence="5">The sequence shown here is derived from an EMBL/GenBank/DDBJ whole genome shotgun (WGS) entry which is preliminary data.</text>
</comment>
<gene>
    <name evidence="5" type="ORF">IAC08_08970</name>
</gene>
<dbReference type="PANTHER" id="PTHR44858">
    <property type="entry name" value="TETRATRICOPEPTIDE REPEAT PROTEIN 6"/>
    <property type="match status" value="1"/>
</dbReference>
<keyword evidence="2 3" id="KW-0802">TPR repeat</keyword>
<protein>
    <submittedName>
        <fullName evidence="5">Tetratricopeptide repeat protein</fullName>
    </submittedName>
</protein>
<sequence length="693" mass="78907">MRHVVKLLLAIVSVVSLCESMALAQYDKDVFSFRGRQALADGKYSLAIENFNVLARLDTTDYWTYFFRGIAKYNLGDLRGAQSDFDNSVRLNPVFTSGYHYRAITLSRFGKYDESLADLQRAIDLRPGYVGLYFTRGVTYFLSQQFDKAVSDFNRYIRKEPKDPSAYLNRGASYLFLKDTTRALEDYNTAIRLDRFDPEGYIRRGRLYASEQEYDKAIADMDKAIELDSTSTYAYFNRAIMLYEKKDYIGAMADLNRVLKDEPGNALTLYNRGLIRAQVGDYEGALSDMDRVLNINPDNVLAYFNRASVFIEMSRWQDALEDYDKAIDLYPDFAKAYMNRAYVKNMLGDYKSSKEDYETARKKVAEYRAATAENATSFADTTKKYSSLLALDAEFAQKDFNDELLQHRDIDIRLRPLYKFVLAPLKDRTDYALQRKFEHPLLDRFIAGSPVEIAITGSDTLWTSSALAEYEEKIYGDASAAGTALNDFLRAMYEYEDKRYNSSLNYYTQAIEKAEAGSEATGGSGPSGLSGKSGSGDDLSRYYAAFYYLNRGVLRAEMIDFISSIESNVQVLTMDDAGTTRARVRDQVSRQYDYSDAIADMQKAAELVPDIPYVYFNLGNLYCLASEHVPSIESYTKAIELYPYMGDAYFNRGLVLIYLKDKEKGCIDLSRAGELGVSDAYSVIKRYCEEDAR</sequence>
<evidence type="ECO:0000256" key="2">
    <source>
        <dbReference type="ARBA" id="ARBA00022803"/>
    </source>
</evidence>
<keyword evidence="4" id="KW-0732">Signal</keyword>
<dbReference type="GO" id="GO:0046813">
    <property type="term" value="P:receptor-mediated virion attachment to host cell"/>
    <property type="evidence" value="ECO:0007669"/>
    <property type="project" value="TreeGrafter"/>
</dbReference>
<dbReference type="GO" id="GO:0009279">
    <property type="term" value="C:cell outer membrane"/>
    <property type="evidence" value="ECO:0007669"/>
    <property type="project" value="TreeGrafter"/>
</dbReference>
<dbReference type="AlphaFoldDB" id="A0A9D9N117"/>
<feature type="signal peptide" evidence="4">
    <location>
        <begin position="1"/>
        <end position="24"/>
    </location>
</feature>
<dbReference type="SUPFAM" id="SSF48452">
    <property type="entry name" value="TPR-like"/>
    <property type="match status" value="2"/>
</dbReference>
<feature type="repeat" description="TPR" evidence="3">
    <location>
        <begin position="96"/>
        <end position="129"/>
    </location>
</feature>
<feature type="repeat" description="TPR" evidence="3">
    <location>
        <begin position="130"/>
        <end position="163"/>
    </location>
</feature>
<dbReference type="PROSITE" id="PS50293">
    <property type="entry name" value="TPR_REGION"/>
    <property type="match status" value="2"/>
</dbReference>
<keyword evidence="1" id="KW-0677">Repeat</keyword>
<dbReference type="InterPro" id="IPR013105">
    <property type="entry name" value="TPR_2"/>
</dbReference>
<dbReference type="Pfam" id="PF07719">
    <property type="entry name" value="TPR_2"/>
    <property type="match status" value="1"/>
</dbReference>
<dbReference type="InterPro" id="IPR019734">
    <property type="entry name" value="TPR_rpt"/>
</dbReference>
<dbReference type="Pfam" id="PF13432">
    <property type="entry name" value="TPR_16"/>
    <property type="match status" value="1"/>
</dbReference>
<feature type="repeat" description="TPR" evidence="3">
    <location>
        <begin position="612"/>
        <end position="645"/>
    </location>
</feature>
<evidence type="ECO:0000313" key="6">
    <source>
        <dbReference type="Proteomes" id="UP000823617"/>
    </source>
</evidence>
<feature type="repeat" description="TPR" evidence="3">
    <location>
        <begin position="266"/>
        <end position="299"/>
    </location>
</feature>
<accession>A0A9D9N117</accession>
<dbReference type="PROSITE" id="PS50005">
    <property type="entry name" value="TPR"/>
    <property type="match status" value="7"/>
</dbReference>
<evidence type="ECO:0000256" key="3">
    <source>
        <dbReference type="PROSITE-ProRule" id="PRU00339"/>
    </source>
</evidence>
<dbReference type="InterPro" id="IPR050498">
    <property type="entry name" value="Ycf3"/>
</dbReference>
<reference evidence="5" key="1">
    <citation type="submission" date="2020-10" db="EMBL/GenBank/DDBJ databases">
        <authorList>
            <person name="Gilroy R."/>
        </authorList>
    </citation>
    <scope>NUCLEOTIDE SEQUENCE</scope>
    <source>
        <strain evidence="5">B1-3475</strain>
    </source>
</reference>
<name>A0A9D9N117_9BACT</name>
<feature type="repeat" description="TPR" evidence="3">
    <location>
        <begin position="164"/>
        <end position="197"/>
    </location>
</feature>
<dbReference type="PANTHER" id="PTHR44858:SF1">
    <property type="entry name" value="UDP-N-ACETYLGLUCOSAMINE--PEPTIDE N-ACETYLGLUCOSAMINYLTRANSFERASE SPINDLY-RELATED"/>
    <property type="match status" value="1"/>
</dbReference>
<dbReference type="Pfam" id="PF00515">
    <property type="entry name" value="TPR_1"/>
    <property type="match status" value="1"/>
</dbReference>
<dbReference type="Gene3D" id="1.25.40.10">
    <property type="entry name" value="Tetratricopeptide repeat domain"/>
    <property type="match status" value="5"/>
</dbReference>
<evidence type="ECO:0000256" key="1">
    <source>
        <dbReference type="ARBA" id="ARBA00022737"/>
    </source>
</evidence>
<dbReference type="SMART" id="SM00028">
    <property type="entry name" value="TPR"/>
    <property type="match status" value="11"/>
</dbReference>
<dbReference type="EMBL" id="JADIMK010000098">
    <property type="protein sequence ID" value="MBO8456511.1"/>
    <property type="molecule type" value="Genomic_DNA"/>
</dbReference>
<reference evidence="5" key="2">
    <citation type="journal article" date="2021" name="PeerJ">
        <title>Extensive microbial diversity within the chicken gut microbiome revealed by metagenomics and culture.</title>
        <authorList>
            <person name="Gilroy R."/>
            <person name="Ravi A."/>
            <person name="Getino M."/>
            <person name="Pursley I."/>
            <person name="Horton D.L."/>
            <person name="Alikhan N.F."/>
            <person name="Baker D."/>
            <person name="Gharbi K."/>
            <person name="Hall N."/>
            <person name="Watson M."/>
            <person name="Adriaenssens E.M."/>
            <person name="Foster-Nyarko E."/>
            <person name="Jarju S."/>
            <person name="Secka A."/>
            <person name="Antonio M."/>
            <person name="Oren A."/>
            <person name="Chaudhuri R.R."/>
            <person name="La Ragione R."/>
            <person name="Hildebrand F."/>
            <person name="Pallen M.J."/>
        </authorList>
    </citation>
    <scope>NUCLEOTIDE SEQUENCE</scope>
    <source>
        <strain evidence="5">B1-3475</strain>
    </source>
</reference>
<organism evidence="5 6">
    <name type="scientific">Candidatus Cryptobacteroides intestinigallinarum</name>
    <dbReference type="NCBI Taxonomy" id="2840767"/>
    <lineage>
        <taxon>Bacteria</taxon>
        <taxon>Pseudomonadati</taxon>
        <taxon>Bacteroidota</taxon>
        <taxon>Bacteroidia</taxon>
        <taxon>Bacteroidales</taxon>
        <taxon>Candidatus Cryptobacteroides</taxon>
    </lineage>
</organism>
<dbReference type="InterPro" id="IPR011990">
    <property type="entry name" value="TPR-like_helical_dom_sf"/>
</dbReference>
<proteinExistence type="predicted"/>
<evidence type="ECO:0000256" key="4">
    <source>
        <dbReference type="SAM" id="SignalP"/>
    </source>
</evidence>
<dbReference type="Proteomes" id="UP000823617">
    <property type="component" value="Unassembled WGS sequence"/>
</dbReference>
<evidence type="ECO:0000313" key="5">
    <source>
        <dbReference type="EMBL" id="MBO8456511.1"/>
    </source>
</evidence>
<feature type="chain" id="PRO_5039568634" evidence="4">
    <location>
        <begin position="25"/>
        <end position="693"/>
    </location>
</feature>
<dbReference type="Pfam" id="PF13181">
    <property type="entry name" value="TPR_8"/>
    <property type="match status" value="2"/>
</dbReference>
<feature type="repeat" description="TPR" evidence="3">
    <location>
        <begin position="300"/>
        <end position="333"/>
    </location>
</feature>